<dbReference type="Pfam" id="PF01812">
    <property type="entry name" value="5-FTHF_cyc-lig"/>
    <property type="match status" value="1"/>
</dbReference>
<gene>
    <name evidence="6" type="ORF">GCU85_00505</name>
</gene>
<dbReference type="PANTHER" id="PTHR23407">
    <property type="entry name" value="ATPASE INHIBITOR/5-FORMYLTETRAHYDROFOLATE CYCLO-LIGASE"/>
    <property type="match status" value="1"/>
</dbReference>
<dbReference type="InParanoid" id="A0A6N7ETF2"/>
<sequence length="197" mass="21772">MEIQTQKTIRTNKRQARNNLPPAEKIAAADKICAQLIKLPAFVAAQQVACYLSMPEEVTVMPVIDACWALGKSVYLPVTMAWKTPLQFVKYVPDMPLTKDAIGMDIPDANPADYVLADDIDLIVTPLVAFDQSCNRIGMGGGFYDRTFAFKKRAPMVAPVLVGVAFDIQRTTQPIEVNEWDVSPDYIISEKAVYTSA</sequence>
<evidence type="ECO:0000256" key="5">
    <source>
        <dbReference type="RuleBase" id="RU361279"/>
    </source>
</evidence>
<evidence type="ECO:0000256" key="4">
    <source>
        <dbReference type="PIRSR" id="PIRSR006806-1"/>
    </source>
</evidence>
<feature type="binding site" evidence="4">
    <location>
        <begin position="136"/>
        <end position="144"/>
    </location>
    <ligand>
        <name>ATP</name>
        <dbReference type="ChEBI" id="CHEBI:30616"/>
    </ligand>
</feature>
<comment type="caution">
    <text evidence="6">The sequence shown here is derived from an EMBL/GenBank/DDBJ whole genome shotgun (WGS) entry which is preliminary data.</text>
</comment>
<keyword evidence="3 4" id="KW-0067">ATP-binding</keyword>
<comment type="cofactor">
    <cofactor evidence="5">
        <name>Mg(2+)</name>
        <dbReference type="ChEBI" id="CHEBI:18420"/>
    </cofactor>
</comment>
<evidence type="ECO:0000313" key="6">
    <source>
        <dbReference type="EMBL" id="MPV85213.1"/>
    </source>
</evidence>
<feature type="binding site" evidence="4">
    <location>
        <position position="57"/>
    </location>
    <ligand>
        <name>substrate</name>
    </ligand>
</feature>
<dbReference type="SUPFAM" id="SSF100950">
    <property type="entry name" value="NagB/RpiA/CoA transferase-like"/>
    <property type="match status" value="1"/>
</dbReference>
<dbReference type="NCBIfam" id="TIGR02727">
    <property type="entry name" value="MTHFS_bact"/>
    <property type="match status" value="1"/>
</dbReference>
<dbReference type="GO" id="GO:0030272">
    <property type="term" value="F:5-formyltetrahydrofolate cyclo-ligase activity"/>
    <property type="evidence" value="ECO:0007669"/>
    <property type="project" value="UniProtKB-EC"/>
</dbReference>
<keyword evidence="5" id="KW-0460">Magnesium</keyword>
<dbReference type="Proteomes" id="UP000471298">
    <property type="component" value="Unassembled WGS sequence"/>
</dbReference>
<dbReference type="Gene3D" id="3.40.50.10420">
    <property type="entry name" value="NagB/RpiA/CoA transferase-like"/>
    <property type="match status" value="1"/>
</dbReference>
<dbReference type="GO" id="GO:0005524">
    <property type="term" value="F:ATP binding"/>
    <property type="evidence" value="ECO:0007669"/>
    <property type="project" value="UniProtKB-KW"/>
</dbReference>
<evidence type="ECO:0000256" key="3">
    <source>
        <dbReference type="ARBA" id="ARBA00022840"/>
    </source>
</evidence>
<keyword evidence="7" id="KW-1185">Reference proteome</keyword>
<evidence type="ECO:0000256" key="1">
    <source>
        <dbReference type="ARBA" id="ARBA00010638"/>
    </source>
</evidence>
<keyword evidence="2 4" id="KW-0547">Nucleotide-binding</keyword>
<keyword evidence="6" id="KW-0436">Ligase</keyword>
<dbReference type="PANTHER" id="PTHR23407:SF1">
    <property type="entry name" value="5-FORMYLTETRAHYDROFOLATE CYCLO-LIGASE"/>
    <property type="match status" value="1"/>
</dbReference>
<dbReference type="AlphaFoldDB" id="A0A6N7ETF2"/>
<reference evidence="6 7" key="1">
    <citation type="submission" date="2019-10" db="EMBL/GenBank/DDBJ databases">
        <title>Cardiobacteriales fam. a chemoheterotrophic member of the order Cardiobacteriales, and proposal of Cardiobacteriales fam. nov.</title>
        <authorList>
            <person name="Wang C."/>
        </authorList>
    </citation>
    <scope>NUCLEOTIDE SEQUENCE [LARGE SCALE GENOMIC DNA]</scope>
    <source>
        <strain evidence="6 7">ML27</strain>
    </source>
</reference>
<feature type="binding site" evidence="4">
    <location>
        <position position="52"/>
    </location>
    <ligand>
        <name>substrate</name>
    </ligand>
</feature>
<dbReference type="EC" id="6.3.3.2" evidence="5"/>
<accession>A0A6N7ETF2</accession>
<evidence type="ECO:0000256" key="2">
    <source>
        <dbReference type="ARBA" id="ARBA00022741"/>
    </source>
</evidence>
<dbReference type="InterPro" id="IPR024185">
    <property type="entry name" value="FTHF_cligase-like_sf"/>
</dbReference>
<dbReference type="InterPro" id="IPR037171">
    <property type="entry name" value="NagB/RpiA_transferase-like"/>
</dbReference>
<protein>
    <recommendedName>
        <fullName evidence="5">5-formyltetrahydrofolate cyclo-ligase</fullName>
        <ecNumber evidence="5">6.3.3.2</ecNumber>
    </recommendedName>
</protein>
<dbReference type="InterPro" id="IPR002698">
    <property type="entry name" value="FTHF_cligase"/>
</dbReference>
<dbReference type="EMBL" id="WHNW01000001">
    <property type="protein sequence ID" value="MPV85213.1"/>
    <property type="molecule type" value="Genomic_DNA"/>
</dbReference>
<comment type="catalytic activity">
    <reaction evidence="5">
        <text>(6S)-5-formyl-5,6,7,8-tetrahydrofolate + ATP = (6R)-5,10-methenyltetrahydrofolate + ADP + phosphate</text>
        <dbReference type="Rhea" id="RHEA:10488"/>
        <dbReference type="ChEBI" id="CHEBI:30616"/>
        <dbReference type="ChEBI" id="CHEBI:43474"/>
        <dbReference type="ChEBI" id="CHEBI:57455"/>
        <dbReference type="ChEBI" id="CHEBI:57457"/>
        <dbReference type="ChEBI" id="CHEBI:456216"/>
        <dbReference type="EC" id="6.3.3.2"/>
    </reaction>
</comment>
<comment type="similarity">
    <text evidence="1 5">Belongs to the 5-formyltetrahydrofolate cyclo-ligase family.</text>
</comment>
<proteinExistence type="inferred from homology"/>
<dbReference type="RefSeq" id="WP_152808243.1">
    <property type="nucleotide sequence ID" value="NZ_WHNW01000001.1"/>
</dbReference>
<name>A0A6N7ETF2_9GAMM</name>
<dbReference type="GO" id="GO:0009396">
    <property type="term" value="P:folic acid-containing compound biosynthetic process"/>
    <property type="evidence" value="ECO:0007669"/>
    <property type="project" value="TreeGrafter"/>
</dbReference>
<organism evidence="6 7">
    <name type="scientific">Ostreibacterium oceani</name>
    <dbReference type="NCBI Taxonomy" id="2654998"/>
    <lineage>
        <taxon>Bacteria</taxon>
        <taxon>Pseudomonadati</taxon>
        <taxon>Pseudomonadota</taxon>
        <taxon>Gammaproteobacteria</taxon>
        <taxon>Cardiobacteriales</taxon>
        <taxon>Ostreibacteriaceae</taxon>
        <taxon>Ostreibacterium</taxon>
    </lineage>
</organism>
<keyword evidence="5" id="KW-0479">Metal-binding</keyword>
<dbReference type="PIRSF" id="PIRSF006806">
    <property type="entry name" value="FTHF_cligase"/>
    <property type="match status" value="1"/>
</dbReference>
<dbReference type="FunCoup" id="A0A6N7ETF2">
    <property type="interactions" value="291"/>
</dbReference>
<dbReference type="GO" id="GO:0035999">
    <property type="term" value="P:tetrahydrofolate interconversion"/>
    <property type="evidence" value="ECO:0007669"/>
    <property type="project" value="TreeGrafter"/>
</dbReference>
<evidence type="ECO:0000313" key="7">
    <source>
        <dbReference type="Proteomes" id="UP000471298"/>
    </source>
</evidence>
<dbReference type="GO" id="GO:0046872">
    <property type="term" value="F:metal ion binding"/>
    <property type="evidence" value="ECO:0007669"/>
    <property type="project" value="UniProtKB-KW"/>
</dbReference>